<dbReference type="GO" id="GO:0003700">
    <property type="term" value="F:DNA-binding transcription factor activity"/>
    <property type="evidence" value="ECO:0007669"/>
    <property type="project" value="InterPro"/>
</dbReference>
<organism evidence="3 4">
    <name type="scientific">Candidatus Kaiserbacteria bacterium RIFCSPLOWO2_01_FULL_50_24</name>
    <dbReference type="NCBI Taxonomy" id="1798507"/>
    <lineage>
        <taxon>Bacteria</taxon>
        <taxon>Candidatus Kaiseribacteriota</taxon>
    </lineage>
</organism>
<accession>A0A1F6EMQ2</accession>
<dbReference type="GO" id="GO:0006352">
    <property type="term" value="P:DNA-templated transcription initiation"/>
    <property type="evidence" value="ECO:0007669"/>
    <property type="project" value="InterPro"/>
</dbReference>
<evidence type="ECO:0000313" key="4">
    <source>
        <dbReference type="Proteomes" id="UP000178587"/>
    </source>
</evidence>
<dbReference type="PANTHER" id="PTHR30603">
    <property type="entry name" value="RNA POLYMERASE SIGMA FACTOR RPO"/>
    <property type="match status" value="1"/>
</dbReference>
<evidence type="ECO:0000256" key="1">
    <source>
        <dbReference type="ARBA" id="ARBA00023163"/>
    </source>
</evidence>
<dbReference type="InterPro" id="IPR050239">
    <property type="entry name" value="Sigma-70_RNA_pol_init_factors"/>
</dbReference>
<dbReference type="STRING" id="1798507.A3A34_03865"/>
<protein>
    <recommendedName>
        <fullName evidence="2">HTH HARE-type domain-containing protein</fullName>
    </recommendedName>
</protein>
<name>A0A1F6EMQ2_9BACT</name>
<dbReference type="Gene3D" id="1.10.10.10">
    <property type="entry name" value="Winged helix-like DNA-binding domain superfamily/Winged helix DNA-binding domain"/>
    <property type="match status" value="1"/>
</dbReference>
<evidence type="ECO:0000259" key="2">
    <source>
        <dbReference type="PROSITE" id="PS51913"/>
    </source>
</evidence>
<feature type="domain" description="HTH HARE-type" evidence="2">
    <location>
        <begin position="216"/>
        <end position="278"/>
    </location>
</feature>
<dbReference type="PRINTS" id="PR00046">
    <property type="entry name" value="SIGMA70FCT"/>
</dbReference>
<dbReference type="InterPro" id="IPR038087">
    <property type="entry name" value="RNAP_delta_N_dom_sf"/>
</dbReference>
<dbReference type="PROSITE" id="PS51913">
    <property type="entry name" value="HTH_HARE"/>
    <property type="match status" value="1"/>
</dbReference>
<dbReference type="InterPro" id="IPR007759">
    <property type="entry name" value="Asxl_HARE-HTH"/>
</dbReference>
<dbReference type="EMBL" id="MFLU01000010">
    <property type="protein sequence ID" value="OGG74926.1"/>
    <property type="molecule type" value="Genomic_DNA"/>
</dbReference>
<dbReference type="SUPFAM" id="SSF88659">
    <property type="entry name" value="Sigma3 and sigma4 domains of RNA polymerase sigma factors"/>
    <property type="match status" value="1"/>
</dbReference>
<gene>
    <name evidence="3" type="ORF">A3A34_03865</name>
</gene>
<sequence>MITFSPRVVTKELLVELPDRSRKVLVDRFGLSLSGESRTLDAIGKEYGITRERIRQIENHSITTIRQADSYTKHMSVWDNLKQALHTLGGVVAEDVIFVEIPKMPVDRNHVAFLLTVGHHFNDVREDVDFKRRWHIDEQLARQVERALMALYKETAIDTLMSEAECITLFDKMLKQEGVKTRDSDVLLRWLAISKRIGKNPLGEWGRVESPHVRVKNTRDFAYLTLKRHGSPMHFSEVAGGIKKLFGREAHPATTHNELIKDNRFVLVGRGLYALKEWGYAPGIVKDVIVGVLLREGGALDRSEIVERVKRERYVKDATIVVNLQSNMFMRTPEGKYALRAKK</sequence>
<comment type="caution">
    <text evidence="3">The sequence shown here is derived from an EMBL/GenBank/DDBJ whole genome shotgun (WGS) entry which is preliminary data.</text>
</comment>
<dbReference type="InterPro" id="IPR013324">
    <property type="entry name" value="RNA_pol_sigma_r3/r4-like"/>
</dbReference>
<dbReference type="InterPro" id="IPR036388">
    <property type="entry name" value="WH-like_DNA-bd_sf"/>
</dbReference>
<dbReference type="PANTHER" id="PTHR30603:SF47">
    <property type="entry name" value="RNA POLYMERASE SIGMA FACTOR SIGD, CHLOROPLASTIC"/>
    <property type="match status" value="1"/>
</dbReference>
<reference evidence="3 4" key="1">
    <citation type="journal article" date="2016" name="Nat. Commun.">
        <title>Thousands of microbial genomes shed light on interconnected biogeochemical processes in an aquifer system.</title>
        <authorList>
            <person name="Anantharaman K."/>
            <person name="Brown C.T."/>
            <person name="Hug L.A."/>
            <person name="Sharon I."/>
            <person name="Castelle C.J."/>
            <person name="Probst A.J."/>
            <person name="Thomas B.C."/>
            <person name="Singh A."/>
            <person name="Wilkins M.J."/>
            <person name="Karaoz U."/>
            <person name="Brodie E.L."/>
            <person name="Williams K.H."/>
            <person name="Hubbard S.S."/>
            <person name="Banfield J.F."/>
        </authorList>
    </citation>
    <scope>NUCLEOTIDE SEQUENCE [LARGE SCALE GENOMIC DNA]</scope>
</reference>
<keyword evidence="1" id="KW-0804">Transcription</keyword>
<dbReference type="Pfam" id="PF04545">
    <property type="entry name" value="Sigma70_r4"/>
    <property type="match status" value="1"/>
</dbReference>
<proteinExistence type="predicted"/>
<dbReference type="Proteomes" id="UP000178587">
    <property type="component" value="Unassembled WGS sequence"/>
</dbReference>
<dbReference type="InterPro" id="IPR007630">
    <property type="entry name" value="RNA_pol_sigma70_r4"/>
</dbReference>
<dbReference type="Gene3D" id="1.10.10.1250">
    <property type="entry name" value="RNA polymerase, subunit delta, N-terminal domain"/>
    <property type="match status" value="1"/>
</dbReference>
<dbReference type="AlphaFoldDB" id="A0A1F6EMQ2"/>
<dbReference type="InterPro" id="IPR000943">
    <property type="entry name" value="RNA_pol_sigma70"/>
</dbReference>
<evidence type="ECO:0000313" key="3">
    <source>
        <dbReference type="EMBL" id="OGG74926.1"/>
    </source>
</evidence>